<feature type="domain" description="ABC3 transporter permease C-terminal" evidence="7">
    <location>
        <begin position="240"/>
        <end position="365"/>
    </location>
</feature>
<evidence type="ECO:0000259" key="8">
    <source>
        <dbReference type="Pfam" id="PF12704"/>
    </source>
</evidence>
<comment type="subcellular location">
    <subcellularLocation>
        <location evidence="1">Cell membrane</location>
        <topology evidence="1">Multi-pass membrane protein</topology>
    </subcellularLocation>
</comment>
<feature type="transmembrane region" description="Helical" evidence="6">
    <location>
        <begin position="746"/>
        <end position="770"/>
    </location>
</feature>
<name>A0AA95KK68_9GAMM</name>
<keyword evidence="2" id="KW-1003">Cell membrane</keyword>
<proteinExistence type="predicted"/>
<feature type="domain" description="ABC3 transporter permease C-terminal" evidence="7">
    <location>
        <begin position="706"/>
        <end position="822"/>
    </location>
</feature>
<dbReference type="GO" id="GO:0005886">
    <property type="term" value="C:plasma membrane"/>
    <property type="evidence" value="ECO:0007669"/>
    <property type="project" value="UniProtKB-SubCell"/>
</dbReference>
<dbReference type="Pfam" id="PF12704">
    <property type="entry name" value="MacB_PCD"/>
    <property type="match status" value="1"/>
</dbReference>
<feature type="transmembrane region" description="Helical" evidence="6">
    <location>
        <begin position="336"/>
        <end position="361"/>
    </location>
</feature>
<accession>A0AA95KK68</accession>
<evidence type="ECO:0000256" key="2">
    <source>
        <dbReference type="ARBA" id="ARBA00022475"/>
    </source>
</evidence>
<dbReference type="EMBL" id="CP124756">
    <property type="protein sequence ID" value="WGZ95161.1"/>
    <property type="molecule type" value="Genomic_DNA"/>
</dbReference>
<dbReference type="Pfam" id="PF02687">
    <property type="entry name" value="FtsX"/>
    <property type="match status" value="2"/>
</dbReference>
<dbReference type="InterPro" id="IPR025857">
    <property type="entry name" value="MacB_PCD"/>
</dbReference>
<organism evidence="9">
    <name type="scientific">Candidatus Thiothrix putei</name>
    <dbReference type="NCBI Taxonomy" id="3080811"/>
    <lineage>
        <taxon>Bacteria</taxon>
        <taxon>Pseudomonadati</taxon>
        <taxon>Pseudomonadota</taxon>
        <taxon>Gammaproteobacteria</taxon>
        <taxon>Thiotrichales</taxon>
        <taxon>Thiotrichaceae</taxon>
        <taxon>Thiothrix</taxon>
    </lineage>
</organism>
<dbReference type="Proteomes" id="UP001301326">
    <property type="component" value="Chromosome"/>
</dbReference>
<gene>
    <name evidence="9" type="ORF">QJT81_03985</name>
</gene>
<feature type="transmembrane region" description="Helical" evidence="6">
    <location>
        <begin position="790"/>
        <end position="815"/>
    </location>
</feature>
<dbReference type="AlphaFoldDB" id="A0AA95KK68"/>
<evidence type="ECO:0000256" key="1">
    <source>
        <dbReference type="ARBA" id="ARBA00004651"/>
    </source>
</evidence>
<keyword evidence="4 6" id="KW-1133">Transmembrane helix</keyword>
<sequence>MSNTLLVRSSWRFFTRHPWQLWLTLLSIALGTAVIIAVDLANQSAGQSFRASVNALSGTMTHEITAVRGNVPDEFYRQLRVEWGYRESAPVVEVAIEQEGLQATLLGIDPFAAPLQQAAGVNIDADEVRRLLTEPGARVRVSDELWVADIATVQGRKSPLTPLLQRGESDGGAVSCLPLCKRGTEGDFLPGLTKIQLKLTEAQAAELQARLPPSLKLESFASRQQVFTQMTQAFSTNLLAMSLLAMLVGAFLVYNTMTFSVLQRRQAFAIGRMVGVTGGQLFRHLLLEALVLGVVGSVLGVLLGVLLGQGLLVLVTQTISDLYVSVRATDLLLTPVVLLKGVGVTLLAVLVATLAPAWEAAQVSPVQVQRQSTLEQGNQRRGAGLAVAGVVLMLASAGLIGYSGKQLVTGFIGLFLLIVGYSLCVPLVLRVALHGLQRLRLSLLPRMAIRGVQASLSRTSLAIIALTVAVSATVGVSIMIGSFRASVAEWLEMTLASDVYVSATSQEASRVDGSLHPDWMRRVQGLAGVEAVSTGRTARLTVEDFPLPALVLQPSGHSGRGFAFLEGDAAAIWQRFLAGEGLLVSEPFAYHRGKRRGDTVLVTTELAGKVGLPVLGVFRDYSATQGMVVLPRGLYERYWADRGISSLGIQAAAGADVAALKRQLQTWAGELQQAGQPLVVRSNQDIREFSLQVFDRTFAITNVLRLLVIIVAFVGVFSALMALFLEKGREFAILRATGFTPQQLQRLVLGQAALIGLLAGLLSLPLGWLLSVVLIEIINQRSFGWTMQTHVFALVPLQAVALALVAALLASLYPVRRMGRASVREGLNAR</sequence>
<evidence type="ECO:0000313" key="9">
    <source>
        <dbReference type="EMBL" id="WGZ95161.1"/>
    </source>
</evidence>
<feature type="transmembrane region" description="Helical" evidence="6">
    <location>
        <begin position="460"/>
        <end position="483"/>
    </location>
</feature>
<protein>
    <submittedName>
        <fullName evidence="9">FtsX-like permease family protein</fullName>
    </submittedName>
</protein>
<feature type="transmembrane region" description="Helical" evidence="6">
    <location>
        <begin position="238"/>
        <end position="262"/>
    </location>
</feature>
<dbReference type="PANTHER" id="PTHR30287:SF2">
    <property type="entry name" value="BLL1001 PROTEIN"/>
    <property type="match status" value="1"/>
</dbReference>
<feature type="transmembrane region" description="Helical" evidence="6">
    <location>
        <begin position="408"/>
        <end position="433"/>
    </location>
</feature>
<reference evidence="9" key="1">
    <citation type="journal article" date="2023" name="Int. J. Mol. Sci.">
        <title>Metagenomics Revealed a New Genus 'Candidatus Thiocaldithrix dubininis' gen. nov., sp. nov. and a New Species 'Candidatus Thiothrix putei' sp. nov. in the Family Thiotrichaceae, Some Members of Which Have Traits of Both Na+- and H+-Motive Energetics.</title>
        <authorList>
            <person name="Ravin N.V."/>
            <person name="Muntyan M.S."/>
            <person name="Smolyakov D.D."/>
            <person name="Rudenko T.S."/>
            <person name="Beletsky A.V."/>
            <person name="Mardanov A.V."/>
            <person name="Grabovich M.Y."/>
        </authorList>
    </citation>
    <scope>NUCLEOTIDE SEQUENCE</scope>
    <source>
        <strain evidence="9">GKL-02</strain>
    </source>
</reference>
<dbReference type="KEGG" id="tput:QJT81_03985"/>
<dbReference type="InterPro" id="IPR038766">
    <property type="entry name" value="Membrane_comp_ABC_pdt"/>
</dbReference>
<feature type="transmembrane region" description="Helical" evidence="6">
    <location>
        <begin position="289"/>
        <end position="316"/>
    </location>
</feature>
<keyword evidence="3 6" id="KW-0812">Transmembrane</keyword>
<evidence type="ECO:0000256" key="5">
    <source>
        <dbReference type="ARBA" id="ARBA00023136"/>
    </source>
</evidence>
<evidence type="ECO:0000256" key="6">
    <source>
        <dbReference type="SAM" id="Phobius"/>
    </source>
</evidence>
<dbReference type="InterPro" id="IPR003838">
    <property type="entry name" value="ABC3_permease_C"/>
</dbReference>
<evidence type="ECO:0000256" key="3">
    <source>
        <dbReference type="ARBA" id="ARBA00022692"/>
    </source>
</evidence>
<evidence type="ECO:0000256" key="4">
    <source>
        <dbReference type="ARBA" id="ARBA00022989"/>
    </source>
</evidence>
<reference evidence="9" key="2">
    <citation type="submission" date="2023-04" db="EMBL/GenBank/DDBJ databases">
        <authorList>
            <person name="Beletskiy A.V."/>
            <person name="Mardanov A.V."/>
            <person name="Ravin N.V."/>
        </authorList>
    </citation>
    <scope>NUCLEOTIDE SEQUENCE</scope>
    <source>
        <strain evidence="9">GKL-02</strain>
    </source>
</reference>
<feature type="transmembrane region" description="Helical" evidence="6">
    <location>
        <begin position="703"/>
        <end position="725"/>
    </location>
</feature>
<evidence type="ECO:0000259" key="7">
    <source>
        <dbReference type="Pfam" id="PF02687"/>
    </source>
</evidence>
<dbReference type="PANTHER" id="PTHR30287">
    <property type="entry name" value="MEMBRANE COMPONENT OF PREDICTED ABC SUPERFAMILY METABOLITE UPTAKE TRANSPORTER"/>
    <property type="match status" value="1"/>
</dbReference>
<feature type="transmembrane region" description="Helical" evidence="6">
    <location>
        <begin position="382"/>
        <end position="402"/>
    </location>
</feature>
<keyword evidence="5 6" id="KW-0472">Membrane</keyword>
<feature type="domain" description="MacB-like periplasmic core" evidence="8">
    <location>
        <begin position="459"/>
        <end position="665"/>
    </location>
</feature>